<name>A0A7K1GKK6_9FLAO</name>
<comment type="caution">
    <text evidence="2">The sequence shown here is derived from an EMBL/GenBank/DDBJ whole genome shotgun (WGS) entry which is preliminary data.</text>
</comment>
<organism evidence="2 3">
    <name type="scientific">Myroides pelagicus</name>
    <dbReference type="NCBI Taxonomy" id="270914"/>
    <lineage>
        <taxon>Bacteria</taxon>
        <taxon>Pseudomonadati</taxon>
        <taxon>Bacteroidota</taxon>
        <taxon>Flavobacteriia</taxon>
        <taxon>Flavobacteriales</taxon>
        <taxon>Flavobacteriaceae</taxon>
        <taxon>Myroides</taxon>
    </lineage>
</organism>
<keyword evidence="1" id="KW-0732">Signal</keyword>
<evidence type="ECO:0000256" key="1">
    <source>
        <dbReference type="SAM" id="SignalP"/>
    </source>
</evidence>
<proteinExistence type="predicted"/>
<accession>A0A7K1GKK6</accession>
<dbReference type="Proteomes" id="UP000488936">
    <property type="component" value="Unassembled WGS sequence"/>
</dbReference>
<keyword evidence="3" id="KW-1185">Reference proteome</keyword>
<dbReference type="EMBL" id="WMJY01000006">
    <property type="protein sequence ID" value="MTH29059.1"/>
    <property type="molecule type" value="Genomic_DNA"/>
</dbReference>
<dbReference type="RefSeq" id="WP_155035042.1">
    <property type="nucleotide sequence ID" value="NZ_JAYMMG010000011.1"/>
</dbReference>
<dbReference type="AlphaFoldDB" id="A0A7K1GKK6"/>
<gene>
    <name evidence="2" type="ORF">GJV77_03885</name>
</gene>
<sequence>MKKVIFTLSFAALTLLSACNDGDLVYNDIDFSKNTTVNKCSTTGAEKVHYKIQDKEALLLLIDTNNLMADPTTKLVDTPIDGTNTSLEYRKYSDKLSQENICKIPAPAFPNVTTSIHASPGGTVRTERVIHVKENANNSSGLTYQYAFTLLNVNFQEGDTNIKYDKMFFGTYTYDARTLDFKFTNTDNTLKELNSCNDQYIALSDKEALFINLSLADLPTEETTTAKIINLGQDKTATFKQYRKAGINIDQVCANSGNIPGSNDNNINHLQELWIANEGQISINSRRAILGNGEEGKLIHEITLVNALFIKDQFADKVIQKNNIILGQIAQ</sequence>
<reference evidence="2 3" key="1">
    <citation type="journal article" date="2006" name="Int. J. Syst. Evol. Microbiol.">
        <title>Myroides pelagicus sp. nov., isolated from seawater in Thailand.</title>
        <authorList>
            <person name="Yoon J."/>
            <person name="Maneerat S."/>
            <person name="Kawai F."/>
            <person name="Yokota A."/>
        </authorList>
    </citation>
    <scope>NUCLEOTIDE SEQUENCE [LARGE SCALE GENOMIC DNA]</scope>
    <source>
        <strain evidence="2 3">SM1T</strain>
    </source>
</reference>
<evidence type="ECO:0008006" key="4">
    <source>
        <dbReference type="Google" id="ProtNLM"/>
    </source>
</evidence>
<dbReference type="PROSITE" id="PS51257">
    <property type="entry name" value="PROKAR_LIPOPROTEIN"/>
    <property type="match status" value="1"/>
</dbReference>
<protein>
    <recommendedName>
        <fullName evidence="4">DUF1735 domain-containing protein</fullName>
    </recommendedName>
</protein>
<feature type="signal peptide" evidence="1">
    <location>
        <begin position="1"/>
        <end position="18"/>
    </location>
</feature>
<evidence type="ECO:0000313" key="3">
    <source>
        <dbReference type="Proteomes" id="UP000488936"/>
    </source>
</evidence>
<evidence type="ECO:0000313" key="2">
    <source>
        <dbReference type="EMBL" id="MTH29059.1"/>
    </source>
</evidence>
<dbReference type="OrthoDB" id="1417969at2"/>
<feature type="chain" id="PRO_5029909380" description="DUF1735 domain-containing protein" evidence="1">
    <location>
        <begin position="19"/>
        <end position="331"/>
    </location>
</feature>